<keyword evidence="2" id="KW-1185">Reference proteome</keyword>
<dbReference type="InterPro" id="IPR029063">
    <property type="entry name" value="SAM-dependent_MTases_sf"/>
</dbReference>
<dbReference type="AlphaFoldDB" id="A0A160DUI7"/>
<dbReference type="Gene3D" id="3.40.50.150">
    <property type="entry name" value="Vaccinia Virus protein VP39"/>
    <property type="match status" value="1"/>
</dbReference>
<proteinExistence type="predicted"/>
<dbReference type="Proteomes" id="UP000076830">
    <property type="component" value="Chromosome"/>
</dbReference>
<dbReference type="GO" id="GO:0016740">
    <property type="term" value="F:transferase activity"/>
    <property type="evidence" value="ECO:0007669"/>
    <property type="project" value="UniProtKB-KW"/>
</dbReference>
<dbReference type="Pfam" id="PF13489">
    <property type="entry name" value="Methyltransf_23"/>
    <property type="match status" value="1"/>
</dbReference>
<organism evidence="1 2">
    <name type="scientific">Dokdonella koreensis DS-123</name>
    <dbReference type="NCBI Taxonomy" id="1300342"/>
    <lineage>
        <taxon>Bacteria</taxon>
        <taxon>Pseudomonadati</taxon>
        <taxon>Pseudomonadota</taxon>
        <taxon>Gammaproteobacteria</taxon>
        <taxon>Lysobacterales</taxon>
        <taxon>Rhodanobacteraceae</taxon>
        <taxon>Dokdonella</taxon>
    </lineage>
</organism>
<keyword evidence="1" id="KW-0808">Transferase</keyword>
<evidence type="ECO:0000313" key="1">
    <source>
        <dbReference type="EMBL" id="ANB17914.1"/>
    </source>
</evidence>
<dbReference type="STRING" id="1300342.I596_1891"/>
<evidence type="ECO:0000313" key="2">
    <source>
        <dbReference type="Proteomes" id="UP000076830"/>
    </source>
</evidence>
<name>A0A160DUI7_9GAMM</name>
<dbReference type="OrthoDB" id="932345at2"/>
<sequence length="308" mass="35734">MVRLRGLLWELSRRRPLDFRFRGLEIPTGETRAAILAELATISIDDVPPSTELEGYLNADLDRFLYTLALVPADIHGTALEIGANPYFMSVLLNQHRPNLKFDYVNYFHPLGARGLQRVRWNGSNGGTHGIDVDFMNVNLEETPLPVEDERYAVILFCEVLEHFILHPYHAVTELWRKLKPGGTMVLTTPNVARYESAVALLEGRNVYDQYSGYGPHGRHNREYARHELHMLMRHCGFTCDADFTSDVHPHYIPQTIAHRHAMWALNLTKHREHDLGQYLFSRWRKTHAPNPRYPHWLYRSYPEGTIE</sequence>
<accession>A0A160DUI7</accession>
<gene>
    <name evidence="1" type="ORF">I596_1891</name>
</gene>
<dbReference type="SUPFAM" id="SSF53335">
    <property type="entry name" value="S-adenosyl-L-methionine-dependent methyltransferases"/>
    <property type="match status" value="1"/>
</dbReference>
<protein>
    <submittedName>
        <fullName evidence="1">Glycosyltransferase</fullName>
    </submittedName>
</protein>
<dbReference type="RefSeq" id="WP_083965470.1">
    <property type="nucleotide sequence ID" value="NZ_CP015249.1"/>
</dbReference>
<dbReference type="CDD" id="cd02440">
    <property type="entry name" value="AdoMet_MTases"/>
    <property type="match status" value="1"/>
</dbReference>
<dbReference type="EMBL" id="CP015249">
    <property type="protein sequence ID" value="ANB17914.1"/>
    <property type="molecule type" value="Genomic_DNA"/>
</dbReference>
<dbReference type="KEGG" id="dko:I596_1891"/>
<reference evidence="1 2" key="1">
    <citation type="submission" date="2016-04" db="EMBL/GenBank/DDBJ databases">
        <title>Complete genome sequence of Dokdonella koreensis DS-123T.</title>
        <authorList>
            <person name="Kim J.F."/>
            <person name="Lee H."/>
            <person name="Kwak M.-J."/>
        </authorList>
    </citation>
    <scope>NUCLEOTIDE SEQUENCE [LARGE SCALE GENOMIC DNA]</scope>
    <source>
        <strain evidence="1 2">DS-123</strain>
    </source>
</reference>